<accession>A0A9Q8L9E6</accession>
<gene>
    <name evidence="2" type="ORF">CLAFUR5_02392</name>
</gene>
<dbReference type="AlphaFoldDB" id="A0A9Q8L9E6"/>
<evidence type="ECO:0000313" key="3">
    <source>
        <dbReference type="Proteomes" id="UP000756132"/>
    </source>
</evidence>
<name>A0A9Q8L9E6_PASFU</name>
<proteinExistence type="predicted"/>
<feature type="region of interest" description="Disordered" evidence="1">
    <location>
        <begin position="110"/>
        <end position="294"/>
    </location>
</feature>
<dbReference type="GeneID" id="71982270"/>
<feature type="compositionally biased region" description="Basic and acidic residues" evidence="1">
    <location>
        <begin position="219"/>
        <end position="232"/>
    </location>
</feature>
<evidence type="ECO:0000256" key="1">
    <source>
        <dbReference type="SAM" id="MobiDB-lite"/>
    </source>
</evidence>
<feature type="compositionally biased region" description="Acidic residues" evidence="1">
    <location>
        <begin position="126"/>
        <end position="135"/>
    </location>
</feature>
<dbReference type="KEGG" id="ffu:CLAFUR5_02392"/>
<organism evidence="2 3">
    <name type="scientific">Passalora fulva</name>
    <name type="common">Tomato leaf mold</name>
    <name type="synonym">Cladosporium fulvum</name>
    <dbReference type="NCBI Taxonomy" id="5499"/>
    <lineage>
        <taxon>Eukaryota</taxon>
        <taxon>Fungi</taxon>
        <taxon>Dikarya</taxon>
        <taxon>Ascomycota</taxon>
        <taxon>Pezizomycotina</taxon>
        <taxon>Dothideomycetes</taxon>
        <taxon>Dothideomycetidae</taxon>
        <taxon>Mycosphaerellales</taxon>
        <taxon>Mycosphaerellaceae</taxon>
        <taxon>Fulvia</taxon>
    </lineage>
</organism>
<feature type="compositionally biased region" description="Basic and acidic residues" evidence="1">
    <location>
        <begin position="166"/>
        <end position="177"/>
    </location>
</feature>
<keyword evidence="3" id="KW-1185">Reference proteome</keyword>
<reference evidence="2" key="2">
    <citation type="journal article" date="2022" name="Microb. Genom.">
        <title>A chromosome-scale genome assembly of the tomato pathogen Cladosporium fulvum reveals a compartmentalized genome architecture and the presence of a dispensable chromosome.</title>
        <authorList>
            <person name="Zaccaron A.Z."/>
            <person name="Chen L.H."/>
            <person name="Samaras A."/>
            <person name="Stergiopoulos I."/>
        </authorList>
    </citation>
    <scope>NUCLEOTIDE SEQUENCE</scope>
    <source>
        <strain evidence="2">Race5_Kim</strain>
    </source>
</reference>
<evidence type="ECO:0000313" key="2">
    <source>
        <dbReference type="EMBL" id="UJO13196.1"/>
    </source>
</evidence>
<dbReference type="RefSeq" id="XP_047757562.1">
    <property type="nucleotide sequence ID" value="XM_047901540.1"/>
</dbReference>
<protein>
    <submittedName>
        <fullName evidence="2">Uncharacterized protein</fullName>
    </submittedName>
</protein>
<sequence length="294" mass="31366">MSSSNRVKVTRQYAEANCTTRNFHHPGHGIYYEGLPPPGAPYSTGLIGPDAAAWKAESTKEKQQARFDAAEALVQLQQAPVVYAPSATSSEQPRRSLMLRIRTARSLMGRLRVPKTRLDGQTAEQEQVDASDDADGTAPAPQDPTSNSPAPAPPSRTQRFPNKVSDLAKRATGRKPDSTSSTSSPEPGRDTKRPAFTSPTGALPPLRYSDNGSPYLANKSRDKVKEDRETLPVDRSGGPMVWEVDGYPPGMTPAGASGQGGGGSSRGVVGQRRGEGESDEGMEDGESMRDSNDS</sequence>
<dbReference type="Proteomes" id="UP000756132">
    <property type="component" value="Chromosome 2"/>
</dbReference>
<dbReference type="EMBL" id="CP090164">
    <property type="protein sequence ID" value="UJO13196.1"/>
    <property type="molecule type" value="Genomic_DNA"/>
</dbReference>
<reference evidence="2" key="1">
    <citation type="submission" date="2021-12" db="EMBL/GenBank/DDBJ databases">
        <authorList>
            <person name="Zaccaron A."/>
            <person name="Stergiopoulos I."/>
        </authorList>
    </citation>
    <scope>NUCLEOTIDE SEQUENCE</scope>
    <source>
        <strain evidence="2">Race5_Kim</strain>
    </source>
</reference>